<gene>
    <name evidence="2" type="ORF">HHL11_17375</name>
</gene>
<dbReference type="RefSeq" id="WP_169419592.1">
    <property type="nucleotide sequence ID" value="NZ_JABBFX010000001.1"/>
</dbReference>
<dbReference type="AlphaFoldDB" id="A0A848H4W3"/>
<evidence type="ECO:0000313" key="2">
    <source>
        <dbReference type="EMBL" id="NML45527.1"/>
    </source>
</evidence>
<accession>A0A848H4W3</accession>
<feature type="transmembrane region" description="Helical" evidence="1">
    <location>
        <begin position="155"/>
        <end position="172"/>
    </location>
</feature>
<comment type="caution">
    <text evidence="2">The sequence shown here is derived from an EMBL/GenBank/DDBJ whole genome shotgun (WGS) entry which is preliminary data.</text>
</comment>
<evidence type="ECO:0000256" key="1">
    <source>
        <dbReference type="SAM" id="Phobius"/>
    </source>
</evidence>
<keyword evidence="1" id="KW-0812">Transmembrane</keyword>
<proteinExistence type="predicted"/>
<protein>
    <submittedName>
        <fullName evidence="2">Uncharacterized protein</fullName>
    </submittedName>
</protein>
<dbReference type="SUPFAM" id="SSF53474">
    <property type="entry name" value="alpha/beta-Hydrolases"/>
    <property type="match status" value="1"/>
</dbReference>
<evidence type="ECO:0000313" key="3">
    <source>
        <dbReference type="Proteomes" id="UP000541185"/>
    </source>
</evidence>
<dbReference type="EMBL" id="JABBFX010000001">
    <property type="protein sequence ID" value="NML45527.1"/>
    <property type="molecule type" value="Genomic_DNA"/>
</dbReference>
<reference evidence="2 3" key="1">
    <citation type="submission" date="2020-04" db="EMBL/GenBank/DDBJ databases">
        <title>Ramlibacter sp. G-1-2-2 isolated from soil.</title>
        <authorList>
            <person name="Dahal R.H."/>
        </authorList>
    </citation>
    <scope>NUCLEOTIDE SEQUENCE [LARGE SCALE GENOMIC DNA]</scope>
    <source>
        <strain evidence="2 3">G-1-2-2</strain>
    </source>
</reference>
<organism evidence="2 3">
    <name type="scientific">Ramlibacter agri</name>
    <dbReference type="NCBI Taxonomy" id="2728837"/>
    <lineage>
        <taxon>Bacteria</taxon>
        <taxon>Pseudomonadati</taxon>
        <taxon>Pseudomonadota</taxon>
        <taxon>Betaproteobacteria</taxon>
        <taxon>Burkholderiales</taxon>
        <taxon>Comamonadaceae</taxon>
        <taxon>Ramlibacter</taxon>
    </lineage>
</organism>
<dbReference type="InterPro" id="IPR029058">
    <property type="entry name" value="AB_hydrolase_fold"/>
</dbReference>
<name>A0A848H4W3_9BURK</name>
<feature type="transmembrane region" description="Helical" evidence="1">
    <location>
        <begin position="121"/>
        <end position="149"/>
    </location>
</feature>
<dbReference type="Proteomes" id="UP000541185">
    <property type="component" value="Unassembled WGS sequence"/>
</dbReference>
<sequence>MRPVQRRSVFYVSGFDPKGAAHYHALYRDEAAAQERAGGLPLEVGARKRLADGNAAWSVAAEEDGAAIRTHYEFVRWDHVVRAHWPRGKLQLWRDMLVASLFNLRHGSLWRMFKQCWPPAVALFIPFVVLCVLLLGAPLLGGLAAWGAWTFTGQAWTAWPAVALVLLALAWFERRMDERFNMYWLMRSYAFTRKQALGRTPDLEAALDAQARKLAAQLRDGEDDEVLVVGHSSGAIMAALLVVRALRLLEGKPHRATLSLLTLGQCIPLLATLPQALRFRDELAELGRASDLHWVDFSAPPDASCFALCPPPGAEARTKLLSPRFAEMFDAPSYRALRRDKFRMHFQYLMAAPRPVDYDYFRITAGAKTLEQRFAHLASVTDFRTLRPFG</sequence>
<keyword evidence="1" id="KW-1133">Transmembrane helix</keyword>
<keyword evidence="1" id="KW-0472">Membrane</keyword>
<keyword evidence="3" id="KW-1185">Reference proteome</keyword>